<accession>A0A6A6UXP3</accession>
<dbReference type="CDD" id="cd05471">
    <property type="entry name" value="pepsin_like"/>
    <property type="match status" value="1"/>
</dbReference>
<dbReference type="AlphaFoldDB" id="A0A6A6UXP3"/>
<reference evidence="15" key="1">
    <citation type="journal article" date="2020" name="Stud. Mycol.">
        <title>101 Dothideomycetes genomes: a test case for predicting lifestyles and emergence of pathogens.</title>
        <authorList>
            <person name="Haridas S."/>
            <person name="Albert R."/>
            <person name="Binder M."/>
            <person name="Bloem J."/>
            <person name="Labutti K."/>
            <person name="Salamov A."/>
            <person name="Andreopoulos B."/>
            <person name="Baker S."/>
            <person name="Barry K."/>
            <person name="Bills G."/>
            <person name="Bluhm B."/>
            <person name="Cannon C."/>
            <person name="Castanera R."/>
            <person name="Culley D."/>
            <person name="Daum C."/>
            <person name="Ezra D."/>
            <person name="Gonzalez J."/>
            <person name="Henrissat B."/>
            <person name="Kuo A."/>
            <person name="Liang C."/>
            <person name="Lipzen A."/>
            <person name="Lutzoni F."/>
            <person name="Magnuson J."/>
            <person name="Mondo S."/>
            <person name="Nolan M."/>
            <person name="Ohm R."/>
            <person name="Pangilinan J."/>
            <person name="Park H.-J."/>
            <person name="Ramirez L."/>
            <person name="Alfaro M."/>
            <person name="Sun H."/>
            <person name="Tritt A."/>
            <person name="Yoshinaga Y."/>
            <person name="Zwiers L.-H."/>
            <person name="Turgeon B."/>
            <person name="Goodwin S."/>
            <person name="Spatafora J."/>
            <person name="Crous P."/>
            <person name="Grigoriev I."/>
        </authorList>
    </citation>
    <scope>NUCLEOTIDE SEQUENCE</scope>
    <source>
        <strain evidence="15">CBS 119925</strain>
    </source>
</reference>
<dbReference type="PROSITE" id="PS51767">
    <property type="entry name" value="PEPTIDASE_A1"/>
    <property type="match status" value="1"/>
</dbReference>
<dbReference type="Gene3D" id="2.40.70.10">
    <property type="entry name" value="Acid Proteases"/>
    <property type="match status" value="2"/>
</dbReference>
<keyword evidence="11" id="KW-1015">Disulfide bond</keyword>
<feature type="disulfide bond" evidence="11">
    <location>
        <begin position="31"/>
        <end position="36"/>
    </location>
</feature>
<feature type="compositionally biased region" description="Polar residues" evidence="13">
    <location>
        <begin position="338"/>
        <end position="358"/>
    </location>
</feature>
<evidence type="ECO:0000256" key="2">
    <source>
        <dbReference type="ARBA" id="ARBA00007447"/>
    </source>
</evidence>
<evidence type="ECO:0000313" key="15">
    <source>
        <dbReference type="EMBL" id="KAF2742483.1"/>
    </source>
</evidence>
<dbReference type="InterPro" id="IPR021109">
    <property type="entry name" value="Peptidase_aspartic_dom_sf"/>
</dbReference>
<feature type="region of interest" description="Disordered" evidence="13">
    <location>
        <begin position="312"/>
        <end position="365"/>
    </location>
</feature>
<dbReference type="GO" id="GO:0005886">
    <property type="term" value="C:plasma membrane"/>
    <property type="evidence" value="ECO:0007669"/>
    <property type="project" value="UniProtKB-SubCell"/>
</dbReference>
<dbReference type="Proteomes" id="UP000799440">
    <property type="component" value="Unassembled WGS sequence"/>
</dbReference>
<dbReference type="EMBL" id="MU006608">
    <property type="protein sequence ID" value="KAF2742483.1"/>
    <property type="molecule type" value="Genomic_DNA"/>
</dbReference>
<keyword evidence="9" id="KW-0449">Lipoprotein</keyword>
<dbReference type="PROSITE" id="PS00141">
    <property type="entry name" value="ASP_PROTEASE"/>
    <property type="match status" value="1"/>
</dbReference>
<dbReference type="PANTHER" id="PTHR47966">
    <property type="entry name" value="BETA-SITE APP-CLEAVING ENZYME, ISOFORM A-RELATED"/>
    <property type="match status" value="1"/>
</dbReference>
<protein>
    <submittedName>
        <fullName evidence="15">Acid protease</fullName>
    </submittedName>
</protein>
<comment type="subcellular location">
    <subcellularLocation>
        <location evidence="1">Cell membrane</location>
    </subcellularLocation>
</comment>
<dbReference type="InterPro" id="IPR001969">
    <property type="entry name" value="Aspartic_peptidase_AS"/>
</dbReference>
<feature type="active site" evidence="10">
    <location>
        <position position="204"/>
    </location>
</feature>
<dbReference type="GO" id="GO:0006508">
    <property type="term" value="P:proteolysis"/>
    <property type="evidence" value="ECO:0007669"/>
    <property type="project" value="UniProtKB-KW"/>
</dbReference>
<dbReference type="InterPro" id="IPR001461">
    <property type="entry name" value="Aspartic_peptidase_A1"/>
</dbReference>
<evidence type="ECO:0000256" key="8">
    <source>
        <dbReference type="ARBA" id="ARBA00023180"/>
    </source>
</evidence>
<evidence type="ECO:0000256" key="12">
    <source>
        <dbReference type="RuleBase" id="RU000454"/>
    </source>
</evidence>
<feature type="compositionally biased region" description="Low complexity" evidence="13">
    <location>
        <begin position="323"/>
        <end position="337"/>
    </location>
</feature>
<sequence length="392" mass="41627">MVHVTIGDSPKKFLLLIDSAASNTWLFSNDCKTEACEKHNSLGEGDSSSLKTEDTPFSITYGTGSVSGQLATDTIHLGSLSFPLTFGLATNATQEFNAYPMDGILGLGRGNDFEGRISAPRIMDALSTSNLIDAKLYGIHLNRASDGAKDGELNFGQANEGRYDGDVNWIDLVSNENGMWEISVEQAGVGDKEAEFTGRSALIDTGTSFMFLPPADAASLHALIPGAAQYEQTETYSLPCDTKDAVWIAFNGQRYAISTKDFVGDEAGSGLCWSKIYGRQTFEPNQWLVGDVFLKNVYTVFDFDGGKVGFGLKGDANRQDNPSSTTTTSGGDATQTSNPSSSTKSAEAQVSPTGTMQKATEPGPTGAAGKLNLSLSLISVPFALVVYTLLST</sequence>
<evidence type="ECO:0000256" key="1">
    <source>
        <dbReference type="ARBA" id="ARBA00004236"/>
    </source>
</evidence>
<dbReference type="PRINTS" id="PR00792">
    <property type="entry name" value="PEPSIN"/>
</dbReference>
<dbReference type="Pfam" id="PF00026">
    <property type="entry name" value="Asp"/>
    <property type="match status" value="1"/>
</dbReference>
<keyword evidence="6 12" id="KW-0378">Hydrolase</keyword>
<evidence type="ECO:0000313" key="16">
    <source>
        <dbReference type="Proteomes" id="UP000799440"/>
    </source>
</evidence>
<evidence type="ECO:0000256" key="11">
    <source>
        <dbReference type="PIRSR" id="PIRSR601461-2"/>
    </source>
</evidence>
<keyword evidence="7" id="KW-0472">Membrane</keyword>
<evidence type="ECO:0000256" key="10">
    <source>
        <dbReference type="PIRSR" id="PIRSR601461-1"/>
    </source>
</evidence>
<proteinExistence type="inferred from homology"/>
<dbReference type="OrthoDB" id="660550at2759"/>
<keyword evidence="5 12" id="KW-0064">Aspartyl protease</keyword>
<evidence type="ECO:0000256" key="7">
    <source>
        <dbReference type="ARBA" id="ARBA00023136"/>
    </source>
</evidence>
<feature type="domain" description="Peptidase A1" evidence="14">
    <location>
        <begin position="1"/>
        <end position="311"/>
    </location>
</feature>
<gene>
    <name evidence="15" type="ORF">M011DRAFT_412626</name>
</gene>
<dbReference type="FunFam" id="2.40.70.10:FF:000060">
    <property type="entry name" value="Aspartic-type endopeptidase ctsD"/>
    <property type="match status" value="1"/>
</dbReference>
<name>A0A6A6UXP3_9PLEO</name>
<evidence type="ECO:0000256" key="4">
    <source>
        <dbReference type="ARBA" id="ARBA00022670"/>
    </source>
</evidence>
<dbReference type="InterPro" id="IPR034164">
    <property type="entry name" value="Pepsin-like_dom"/>
</dbReference>
<evidence type="ECO:0000256" key="13">
    <source>
        <dbReference type="SAM" id="MobiDB-lite"/>
    </source>
</evidence>
<keyword evidence="16" id="KW-1185">Reference proteome</keyword>
<dbReference type="PANTHER" id="PTHR47966:SF75">
    <property type="entry name" value="ENDOPEPTIDASE (CTSD), PUTATIVE (AFU_ORTHOLOGUE AFUA_4G07040)-RELATED"/>
    <property type="match status" value="1"/>
</dbReference>
<comment type="similarity">
    <text evidence="2 12">Belongs to the peptidase A1 family.</text>
</comment>
<evidence type="ECO:0000256" key="9">
    <source>
        <dbReference type="ARBA" id="ARBA00023288"/>
    </source>
</evidence>
<evidence type="ECO:0000256" key="5">
    <source>
        <dbReference type="ARBA" id="ARBA00022750"/>
    </source>
</evidence>
<evidence type="ECO:0000259" key="14">
    <source>
        <dbReference type="PROSITE" id="PS51767"/>
    </source>
</evidence>
<feature type="active site" evidence="10">
    <location>
        <position position="18"/>
    </location>
</feature>
<organism evidence="15 16">
    <name type="scientific">Sporormia fimetaria CBS 119925</name>
    <dbReference type="NCBI Taxonomy" id="1340428"/>
    <lineage>
        <taxon>Eukaryota</taxon>
        <taxon>Fungi</taxon>
        <taxon>Dikarya</taxon>
        <taxon>Ascomycota</taxon>
        <taxon>Pezizomycotina</taxon>
        <taxon>Dothideomycetes</taxon>
        <taxon>Pleosporomycetidae</taxon>
        <taxon>Pleosporales</taxon>
        <taxon>Sporormiaceae</taxon>
        <taxon>Sporormia</taxon>
    </lineage>
</organism>
<dbReference type="GO" id="GO:0004190">
    <property type="term" value="F:aspartic-type endopeptidase activity"/>
    <property type="evidence" value="ECO:0007669"/>
    <property type="project" value="UniProtKB-KW"/>
</dbReference>
<dbReference type="SUPFAM" id="SSF50630">
    <property type="entry name" value="Acid proteases"/>
    <property type="match status" value="1"/>
</dbReference>
<evidence type="ECO:0000256" key="6">
    <source>
        <dbReference type="ARBA" id="ARBA00022801"/>
    </source>
</evidence>
<dbReference type="InterPro" id="IPR033121">
    <property type="entry name" value="PEPTIDASE_A1"/>
</dbReference>
<keyword evidence="4 12" id="KW-0645">Protease</keyword>
<keyword evidence="3" id="KW-1003">Cell membrane</keyword>
<keyword evidence="8" id="KW-0325">Glycoprotein</keyword>
<evidence type="ECO:0000256" key="3">
    <source>
        <dbReference type="ARBA" id="ARBA00022475"/>
    </source>
</evidence>